<dbReference type="InterPro" id="IPR011050">
    <property type="entry name" value="Pectin_lyase_fold/virulence"/>
</dbReference>
<gene>
    <name evidence="1" type="ORF">HHO37_09440</name>
</gene>
<accession>A0A7X9LEV2</accession>
<name>A0A7X9LEV2_STRRT</name>
<dbReference type="AlphaFoldDB" id="A0A7X9LEV2"/>
<sequence>MENRRHKRKGLVRKREIIVLAIFVSSAVLLLAATNSFRVLARTLNLKPVGIALPFVSKEAKQKSRYDSGQKVQISSGKKLADYQNWIGTIKKVKSTETSQRKLAYSYEIKFDNGRTIKHVRESDLAKTKKSTYHQGQVVKLKSSAKENLKGRSLSDYQTSAGRVDQVSYNHSSAAGGYKYDITFDDGGKVTDIQEGDLETIYQVKLKAENSAAQNNDVLRQAFAYAKEHPGTILGLPSGKFKIGSQTPNKDYLTLASNTEIRGDNTTLLVEGAAYWFALATGPKATDGVKNFTMRNLNIKASDLDKGNHFMIMANHGDHWRVLNNSFTMVHKKGSHVFDMGGLQNSTFKGNQFTGYAPELVNAKQIDANTSLHDYYSEAIQLDASSDNGVWDGGLIKAIDPNYSSHNKEKQLSRNIVVTDNSFVPYYDSKGNIKAYSGSVGQHSSDVGPIKIYNNVFSNTLVGRISVNEKDKLWLFKAVHLKLERKGTVYDNDID</sequence>
<dbReference type="EMBL" id="JABASA010000026">
    <property type="protein sequence ID" value="NMD49878.1"/>
    <property type="molecule type" value="Genomic_DNA"/>
</dbReference>
<protein>
    <submittedName>
        <fullName evidence="1">HlyD family secretion protein</fullName>
    </submittedName>
</protein>
<evidence type="ECO:0000313" key="2">
    <source>
        <dbReference type="Proteomes" id="UP000532121"/>
    </source>
</evidence>
<proteinExistence type="predicted"/>
<dbReference type="SUPFAM" id="SSF51126">
    <property type="entry name" value="Pectin lyase-like"/>
    <property type="match status" value="1"/>
</dbReference>
<dbReference type="Proteomes" id="UP000532121">
    <property type="component" value="Unassembled WGS sequence"/>
</dbReference>
<reference evidence="1 2" key="1">
    <citation type="submission" date="2020-04" db="EMBL/GenBank/DDBJ databases">
        <title>MicrobeNet Type strains.</title>
        <authorList>
            <person name="Nicholson A.C."/>
        </authorList>
    </citation>
    <scope>NUCLEOTIDE SEQUENCE [LARGE SCALE GENOMIC DNA]</scope>
    <source>
        <strain evidence="1 2">DSM 22768</strain>
    </source>
</reference>
<comment type="caution">
    <text evidence="1">The sequence shown here is derived from an EMBL/GenBank/DDBJ whole genome shotgun (WGS) entry which is preliminary data.</text>
</comment>
<organism evidence="1 2">
    <name type="scientific">Streptococcus ratti</name>
    <dbReference type="NCBI Taxonomy" id="1341"/>
    <lineage>
        <taxon>Bacteria</taxon>
        <taxon>Bacillati</taxon>
        <taxon>Bacillota</taxon>
        <taxon>Bacilli</taxon>
        <taxon>Lactobacillales</taxon>
        <taxon>Streptococcaceae</taxon>
        <taxon>Streptococcus</taxon>
    </lineage>
</organism>
<dbReference type="RefSeq" id="WP_193523988.1">
    <property type="nucleotide sequence ID" value="NZ_JABASA010000026.1"/>
</dbReference>
<evidence type="ECO:0000313" key="1">
    <source>
        <dbReference type="EMBL" id="NMD49878.1"/>
    </source>
</evidence>